<dbReference type="RefSeq" id="WP_135207073.1">
    <property type="nucleotide sequence ID" value="NZ_SPVF01000128.1"/>
</dbReference>
<gene>
    <name evidence="2" type="ORF">E4L96_10035</name>
</gene>
<feature type="transmembrane region" description="Helical" evidence="1">
    <location>
        <begin position="137"/>
        <end position="163"/>
    </location>
</feature>
<sequence>MLLITIFFFLVLYTLNEWLFRSFEFGPGINLIYLPAGARLLCVLLFAETGAVGLLIVSWLINFLVLFPDEPVRAFAGGIVAAVAPYLAYLADRRLFGLRPTLANLSSRRLLACVLFYSIASPVLHHLWFALHGDPLSLWGLAAMSVGDCLGALIVVYCGRLILRIYTAWAHRPR</sequence>
<proteinExistence type="predicted"/>
<evidence type="ECO:0000313" key="2">
    <source>
        <dbReference type="EMBL" id="TFW20829.1"/>
    </source>
</evidence>
<protein>
    <recommendedName>
        <fullName evidence="4">MASE1 domain-containing protein</fullName>
    </recommendedName>
</protein>
<keyword evidence="1" id="KW-0472">Membrane</keyword>
<keyword evidence="3" id="KW-1185">Reference proteome</keyword>
<reference evidence="2 3" key="1">
    <citation type="submission" date="2019-03" db="EMBL/GenBank/DDBJ databases">
        <title>Draft Genome Sequence of Massilia arenosa sp. nov., a Novel Massilia Species Isolated from a Sandy-loam Maize Soil.</title>
        <authorList>
            <person name="Raths R."/>
            <person name="Peta V."/>
            <person name="Bucking H."/>
        </authorList>
    </citation>
    <scope>NUCLEOTIDE SEQUENCE [LARGE SCALE GENOMIC DNA]</scope>
    <source>
        <strain evidence="2 3">MC02</strain>
    </source>
</reference>
<evidence type="ECO:0000313" key="3">
    <source>
        <dbReference type="Proteomes" id="UP000298438"/>
    </source>
</evidence>
<dbReference type="EMBL" id="SPVF01000128">
    <property type="protein sequence ID" value="TFW20829.1"/>
    <property type="molecule type" value="Genomic_DNA"/>
</dbReference>
<comment type="caution">
    <text evidence="2">The sequence shown here is derived from an EMBL/GenBank/DDBJ whole genome shotgun (WGS) entry which is preliminary data.</text>
</comment>
<feature type="transmembrane region" description="Helical" evidence="1">
    <location>
        <begin position="51"/>
        <end position="68"/>
    </location>
</feature>
<dbReference type="AlphaFoldDB" id="A0A4Y9SDK9"/>
<keyword evidence="1" id="KW-1133">Transmembrane helix</keyword>
<dbReference type="OrthoDB" id="8795931at2"/>
<feature type="transmembrane region" description="Helical" evidence="1">
    <location>
        <begin position="74"/>
        <end position="90"/>
    </location>
</feature>
<dbReference type="Proteomes" id="UP000298438">
    <property type="component" value="Unassembled WGS sequence"/>
</dbReference>
<keyword evidence="1" id="KW-0812">Transmembrane</keyword>
<accession>A0A4Y9SDK9</accession>
<evidence type="ECO:0000256" key="1">
    <source>
        <dbReference type="SAM" id="Phobius"/>
    </source>
</evidence>
<name>A0A4Y9SDK9_9BURK</name>
<organism evidence="2 3">
    <name type="scientific">Zemynaea arenosa</name>
    <dbReference type="NCBI Taxonomy" id="2561931"/>
    <lineage>
        <taxon>Bacteria</taxon>
        <taxon>Pseudomonadati</taxon>
        <taxon>Pseudomonadota</taxon>
        <taxon>Betaproteobacteria</taxon>
        <taxon>Burkholderiales</taxon>
        <taxon>Oxalobacteraceae</taxon>
        <taxon>Telluria group</taxon>
        <taxon>Zemynaea</taxon>
    </lineage>
</organism>
<feature type="transmembrane region" description="Helical" evidence="1">
    <location>
        <begin position="110"/>
        <end position="131"/>
    </location>
</feature>
<evidence type="ECO:0008006" key="4">
    <source>
        <dbReference type="Google" id="ProtNLM"/>
    </source>
</evidence>